<evidence type="ECO:0000313" key="4">
    <source>
        <dbReference type="EMBL" id="MBC8360743.1"/>
    </source>
</evidence>
<gene>
    <name evidence="4" type="ORF">H8E23_05050</name>
</gene>
<comment type="caution">
    <text evidence="4">The sequence shown here is derived from an EMBL/GenBank/DDBJ whole genome shotgun (WGS) entry which is preliminary data.</text>
</comment>
<feature type="domain" description="Mut7-C RNAse" evidence="2">
    <location>
        <begin position="101"/>
        <end position="244"/>
    </location>
</feature>
<evidence type="ECO:0000259" key="2">
    <source>
        <dbReference type="Pfam" id="PF01927"/>
    </source>
</evidence>
<reference evidence="4 5" key="1">
    <citation type="submission" date="2020-08" db="EMBL/GenBank/DDBJ databases">
        <title>Bridging the membrane lipid divide: bacteria of the FCB group superphylum have the potential to synthesize archaeal ether lipids.</title>
        <authorList>
            <person name="Villanueva L."/>
            <person name="Von Meijenfeldt F.A.B."/>
            <person name="Westbye A.B."/>
            <person name="Yadav S."/>
            <person name="Hopmans E.C."/>
            <person name="Dutilh B.E."/>
            <person name="Sinninghe Damste J.S."/>
        </authorList>
    </citation>
    <scope>NUCLEOTIDE SEQUENCE [LARGE SCALE GENOMIC DNA]</scope>
    <source>
        <strain evidence="4">NIOZ-UU30</strain>
    </source>
</reference>
<accession>A0A8J6TLK0</accession>
<dbReference type="GO" id="GO:0003723">
    <property type="term" value="F:RNA binding"/>
    <property type="evidence" value="ECO:0007669"/>
    <property type="project" value="UniProtKB-KW"/>
</dbReference>
<dbReference type="AlphaFoldDB" id="A0A8J6TLK0"/>
<dbReference type="PANTHER" id="PTHR39081:SF1">
    <property type="entry name" value="MUT7-C RNASE DOMAIN-CONTAINING PROTEIN"/>
    <property type="match status" value="1"/>
</dbReference>
<proteinExistence type="predicted"/>
<evidence type="ECO:0000313" key="5">
    <source>
        <dbReference type="Proteomes" id="UP000603434"/>
    </source>
</evidence>
<protein>
    <submittedName>
        <fullName evidence="4">Mut7-C ubiquitin/RNAse domain-containing protein</fullName>
    </submittedName>
</protein>
<keyword evidence="1" id="KW-0694">RNA-binding</keyword>
<feature type="domain" description="Ubiquitin Mut7-C" evidence="3">
    <location>
        <begin position="6"/>
        <end position="86"/>
    </location>
</feature>
<dbReference type="InterPro" id="IPR027798">
    <property type="entry name" value="Ub_Mut7C"/>
</dbReference>
<dbReference type="PROSITE" id="PS50889">
    <property type="entry name" value="S4"/>
    <property type="match status" value="1"/>
</dbReference>
<dbReference type="EMBL" id="JACNJH010000103">
    <property type="protein sequence ID" value="MBC8360743.1"/>
    <property type="molecule type" value="Genomic_DNA"/>
</dbReference>
<name>A0A8J6TLK0_9BACT</name>
<dbReference type="PANTHER" id="PTHR39081">
    <property type="entry name" value="MUT7-C DOMAIN-CONTAINING PROTEIN"/>
    <property type="match status" value="1"/>
</dbReference>
<dbReference type="Pfam" id="PF14451">
    <property type="entry name" value="Ub-Mut7C"/>
    <property type="match status" value="1"/>
</dbReference>
<dbReference type="InterPro" id="IPR016155">
    <property type="entry name" value="Mopterin_synth/thiamin_S_b"/>
</dbReference>
<organism evidence="4 5">
    <name type="scientific">Candidatus Desulfatibia profunda</name>
    <dbReference type="NCBI Taxonomy" id="2841695"/>
    <lineage>
        <taxon>Bacteria</taxon>
        <taxon>Pseudomonadati</taxon>
        <taxon>Thermodesulfobacteriota</taxon>
        <taxon>Desulfobacteria</taxon>
        <taxon>Desulfobacterales</taxon>
        <taxon>Desulfobacterales incertae sedis</taxon>
        <taxon>Candidatus Desulfatibia</taxon>
    </lineage>
</organism>
<evidence type="ECO:0000256" key="1">
    <source>
        <dbReference type="PROSITE-ProRule" id="PRU00182"/>
    </source>
</evidence>
<dbReference type="Pfam" id="PF01927">
    <property type="entry name" value="Mut7-C"/>
    <property type="match status" value="1"/>
</dbReference>
<evidence type="ECO:0000259" key="3">
    <source>
        <dbReference type="Pfam" id="PF14451"/>
    </source>
</evidence>
<dbReference type="SUPFAM" id="SSF54285">
    <property type="entry name" value="MoaD/ThiS"/>
    <property type="match status" value="1"/>
</dbReference>
<sequence>MKRVPMPKATFRFYEELNDFLLKHIRKVDFEVEFKGKRSIKDMVEALGVPHTEIDLILANGKSVDFSYILQDGDRISVYPVFESLDIANITRLREVPLRKTRFIADVNLGDIVKYMRLLGFDVYFESALSDKEIIEISKGENRIILTKSKKLLKFRDVSHGIFIRPGTTAEQVKRIVDHLNIKDQVKPFSRCLRCNSLIEPVSKKEIVDRIPPRTKTFCDEYSQCKSCDKIYWDGTHFINLKKVIDHILGNLEPK</sequence>
<dbReference type="InterPro" id="IPR002782">
    <property type="entry name" value="Mut7-C_RNAse_dom"/>
</dbReference>
<dbReference type="Proteomes" id="UP000603434">
    <property type="component" value="Unassembled WGS sequence"/>
</dbReference>